<dbReference type="Gene3D" id="4.10.410.20">
    <property type="match status" value="1"/>
</dbReference>
<keyword evidence="3" id="KW-0325">Glycoprotein</keyword>
<reference evidence="8" key="1">
    <citation type="submission" date="2025-08" db="UniProtKB">
        <authorList>
            <consortium name="RefSeq"/>
        </authorList>
    </citation>
    <scope>IDENTIFICATION</scope>
    <source>
        <tissue evidence="8">Sperm</tissue>
    </source>
</reference>
<feature type="region of interest" description="Disordered" evidence="4">
    <location>
        <begin position="1"/>
        <end position="30"/>
    </location>
</feature>
<accession>A0AAJ7WMM7</accession>
<keyword evidence="1 5" id="KW-0732">Signal</keyword>
<dbReference type="RefSeq" id="XP_032803404.1">
    <property type="nucleotide sequence ID" value="XM_032947513.1"/>
</dbReference>
<dbReference type="KEGG" id="pmrn:116939307"/>
<protein>
    <submittedName>
        <fullName evidence="8">Somatomedin-B and thrombospondin type-1 domain-containing protein-like</fullName>
    </submittedName>
</protein>
<dbReference type="PANTHER" id="PTHR20920:SF6">
    <property type="entry name" value="SOMATOMEDIN B AND THROMBOSPONDIN TYPE 1 DOMAIN CONTAINING"/>
    <property type="match status" value="1"/>
</dbReference>
<dbReference type="PROSITE" id="PS50958">
    <property type="entry name" value="SMB_2"/>
    <property type="match status" value="1"/>
</dbReference>
<dbReference type="Pfam" id="PF25031">
    <property type="entry name" value="SBSPON_C"/>
    <property type="match status" value="1"/>
</dbReference>
<feature type="signal peptide" evidence="5">
    <location>
        <begin position="1"/>
        <end position="50"/>
    </location>
</feature>
<dbReference type="Proteomes" id="UP001318040">
    <property type="component" value="Chromosome 5"/>
</dbReference>
<dbReference type="AlphaFoldDB" id="A0AAJ7WMM7"/>
<evidence type="ECO:0000256" key="4">
    <source>
        <dbReference type="SAM" id="MobiDB-lite"/>
    </source>
</evidence>
<keyword evidence="7" id="KW-1185">Reference proteome</keyword>
<feature type="chain" id="PRO_5042511182" evidence="5">
    <location>
        <begin position="51"/>
        <end position="328"/>
    </location>
</feature>
<dbReference type="Gene3D" id="2.20.100.10">
    <property type="entry name" value="Thrombospondin type-1 (TSP1) repeat"/>
    <property type="match status" value="1"/>
</dbReference>
<evidence type="ECO:0000256" key="5">
    <source>
        <dbReference type="SAM" id="SignalP"/>
    </source>
</evidence>
<evidence type="ECO:0000256" key="3">
    <source>
        <dbReference type="ARBA" id="ARBA00023180"/>
    </source>
</evidence>
<dbReference type="SUPFAM" id="SSF82895">
    <property type="entry name" value="TSP-1 type 1 repeat"/>
    <property type="match status" value="1"/>
</dbReference>
<dbReference type="SMART" id="SM00209">
    <property type="entry name" value="TSP1"/>
    <property type="match status" value="1"/>
</dbReference>
<dbReference type="InterPro" id="IPR056801">
    <property type="entry name" value="SBSPON_C"/>
</dbReference>
<sequence length="328" mass="35102">MPADVLRPSSSSSTFPSSSPSSASSSSSRPPTRMLLLLLLLLSGARFATAAGSCRPRDAAAAATALDAGPDAVGPRCCPGRDNSCRGLDEDAGGPVQRAREALCYCDAHCERTGDCCPDHAHVCRESAVDCTVGPWGAWSPCDSACAQGKQGRARAILVPPRNGGRGCPDLRQRRGCYSPQSNACRGAEEMASLLPEFYRQEQKDPWRRPHVVLMEEEPSHCVYFRVDHVSSGCQLPGLVSNRALSYPPAQAAALWANRLRRGNRVCAECRGGAARGGARGGCPGEGVHAITTFWEAAWVPGCRGSWVREERRERCRCRGESHAALLV</sequence>
<name>A0AAJ7WMM7_PETMA</name>
<evidence type="ECO:0000256" key="2">
    <source>
        <dbReference type="ARBA" id="ARBA00023157"/>
    </source>
</evidence>
<evidence type="ECO:0000313" key="7">
    <source>
        <dbReference type="Proteomes" id="UP001318040"/>
    </source>
</evidence>
<dbReference type="InterPro" id="IPR036383">
    <property type="entry name" value="TSP1_rpt_sf"/>
</dbReference>
<dbReference type="InterPro" id="IPR044004">
    <property type="entry name" value="TSP1_spondin_dom"/>
</dbReference>
<proteinExistence type="predicted"/>
<dbReference type="Pfam" id="PF19028">
    <property type="entry name" value="TSP1_spondin"/>
    <property type="match status" value="1"/>
</dbReference>
<organism evidence="7 8">
    <name type="scientific">Petromyzon marinus</name>
    <name type="common">Sea lamprey</name>
    <dbReference type="NCBI Taxonomy" id="7757"/>
    <lineage>
        <taxon>Eukaryota</taxon>
        <taxon>Metazoa</taxon>
        <taxon>Chordata</taxon>
        <taxon>Craniata</taxon>
        <taxon>Vertebrata</taxon>
        <taxon>Cyclostomata</taxon>
        <taxon>Hyperoartia</taxon>
        <taxon>Petromyzontiformes</taxon>
        <taxon>Petromyzontidae</taxon>
        <taxon>Petromyzon</taxon>
    </lineage>
</organism>
<evidence type="ECO:0000256" key="1">
    <source>
        <dbReference type="ARBA" id="ARBA00022729"/>
    </source>
</evidence>
<evidence type="ECO:0000313" key="8">
    <source>
        <dbReference type="RefSeq" id="XP_032803404.1"/>
    </source>
</evidence>
<dbReference type="InterPro" id="IPR039942">
    <property type="entry name" value="SBSPO"/>
</dbReference>
<dbReference type="PROSITE" id="PS50092">
    <property type="entry name" value="TSP1"/>
    <property type="match status" value="1"/>
</dbReference>
<dbReference type="InterPro" id="IPR001212">
    <property type="entry name" value="Somatomedin_B_dom"/>
</dbReference>
<keyword evidence="2" id="KW-1015">Disulfide bond</keyword>
<dbReference type="PANTHER" id="PTHR20920">
    <property type="entry name" value="RPE-SPONDIN"/>
    <property type="match status" value="1"/>
</dbReference>
<evidence type="ECO:0000259" key="6">
    <source>
        <dbReference type="PROSITE" id="PS50958"/>
    </source>
</evidence>
<gene>
    <name evidence="8" type="primary">LOC116939307</name>
</gene>
<feature type="domain" description="SMB" evidence="6">
    <location>
        <begin position="81"/>
        <end position="128"/>
    </location>
</feature>
<dbReference type="InterPro" id="IPR000884">
    <property type="entry name" value="TSP1_rpt"/>
</dbReference>